<dbReference type="Pfam" id="PF06725">
    <property type="entry name" value="3D"/>
    <property type="match status" value="1"/>
</dbReference>
<comment type="caution">
    <text evidence="5">The sequence shown here is derived from an EMBL/GenBank/DDBJ whole genome shotgun (WGS) entry which is preliminary data.</text>
</comment>
<feature type="chain" id="PRO_5046238893" evidence="3">
    <location>
        <begin position="23"/>
        <end position="301"/>
    </location>
</feature>
<feature type="compositionally biased region" description="Acidic residues" evidence="2">
    <location>
        <begin position="275"/>
        <end position="301"/>
    </location>
</feature>
<dbReference type="InterPro" id="IPR051933">
    <property type="entry name" value="Resuscitation_pf_RpfB"/>
</dbReference>
<evidence type="ECO:0000256" key="1">
    <source>
        <dbReference type="ARBA" id="ARBA00022729"/>
    </source>
</evidence>
<evidence type="ECO:0000256" key="2">
    <source>
        <dbReference type="SAM" id="MobiDB-lite"/>
    </source>
</evidence>
<keyword evidence="1 3" id="KW-0732">Signal</keyword>
<organism evidence="5 6">
    <name type="scientific">Blautia acetigignens</name>
    <dbReference type="NCBI Taxonomy" id="2981783"/>
    <lineage>
        <taxon>Bacteria</taxon>
        <taxon>Bacillati</taxon>
        <taxon>Bacillota</taxon>
        <taxon>Clostridia</taxon>
        <taxon>Lachnospirales</taxon>
        <taxon>Lachnospiraceae</taxon>
        <taxon>Blautia</taxon>
    </lineage>
</organism>
<sequence>MKKQILMMALCVSTLMPVTVFGEEAAVQNVSTVNKEETASGDENPKIEESEVTAVNDTVTVAIDADILDYPGKKEGNIIGEVLEGDEISRTGTISDAWSRILFEDETGKIQTGYIPTSYLEGYGENSGTEESAEAGVIHKSSGKGIFADAVEGVTQTGGDEGVMEGEAVMASADSSLRSLGNFIITHYCPCSICCGPWRDGITSTGATAVTNRTIAVDPTVIPYGSKVVINGQVYVAEDCGGAIKNNHIDIYVGSHAEAETKGVYETEVYLLEEGQPDETEVQPDEAEESTESVEEETPQE</sequence>
<dbReference type="Proteomes" id="UP001470752">
    <property type="component" value="Unassembled WGS sequence"/>
</dbReference>
<dbReference type="Gene3D" id="2.40.40.10">
    <property type="entry name" value="RlpA-like domain"/>
    <property type="match status" value="1"/>
</dbReference>
<dbReference type="InterPro" id="IPR010611">
    <property type="entry name" value="3D_dom"/>
</dbReference>
<keyword evidence="6" id="KW-1185">Reference proteome</keyword>
<name>A0ABV1CSW9_9FIRM</name>
<protein>
    <submittedName>
        <fullName evidence="5">3D domain-containing protein</fullName>
    </submittedName>
</protein>
<feature type="region of interest" description="Disordered" evidence="2">
    <location>
        <begin position="273"/>
        <end position="301"/>
    </location>
</feature>
<dbReference type="PANTHER" id="PTHR39160">
    <property type="entry name" value="CELL WALL-BINDING PROTEIN YOCH"/>
    <property type="match status" value="1"/>
</dbReference>
<evidence type="ECO:0000259" key="4">
    <source>
        <dbReference type="Pfam" id="PF06725"/>
    </source>
</evidence>
<feature type="signal peptide" evidence="3">
    <location>
        <begin position="1"/>
        <end position="22"/>
    </location>
</feature>
<dbReference type="RefSeq" id="WP_117854092.1">
    <property type="nucleotide sequence ID" value="NZ_JAOQJM010000013.1"/>
</dbReference>
<evidence type="ECO:0000313" key="5">
    <source>
        <dbReference type="EMBL" id="MEQ2414129.1"/>
    </source>
</evidence>
<dbReference type="PANTHER" id="PTHR39160:SF4">
    <property type="entry name" value="RESUSCITATION-PROMOTING FACTOR RPFB"/>
    <property type="match status" value="1"/>
</dbReference>
<feature type="domain" description="3D" evidence="4">
    <location>
        <begin position="213"/>
        <end position="271"/>
    </location>
</feature>
<evidence type="ECO:0000256" key="3">
    <source>
        <dbReference type="SAM" id="SignalP"/>
    </source>
</evidence>
<dbReference type="SUPFAM" id="SSF50685">
    <property type="entry name" value="Barwin-like endoglucanases"/>
    <property type="match status" value="1"/>
</dbReference>
<evidence type="ECO:0000313" key="6">
    <source>
        <dbReference type="Proteomes" id="UP001470752"/>
    </source>
</evidence>
<gene>
    <name evidence="5" type="ORF">AAAX94_14010</name>
</gene>
<dbReference type="CDD" id="cd14667">
    <property type="entry name" value="3D_containing_proteins"/>
    <property type="match status" value="1"/>
</dbReference>
<dbReference type="InterPro" id="IPR059180">
    <property type="entry name" value="3D_YorM"/>
</dbReference>
<dbReference type="EMBL" id="JBBNFW010000184">
    <property type="protein sequence ID" value="MEQ2414129.1"/>
    <property type="molecule type" value="Genomic_DNA"/>
</dbReference>
<dbReference type="InterPro" id="IPR036908">
    <property type="entry name" value="RlpA-like_sf"/>
</dbReference>
<proteinExistence type="predicted"/>
<reference evidence="5 6" key="1">
    <citation type="submission" date="2024-04" db="EMBL/GenBank/DDBJ databases">
        <title>Human intestinal bacterial collection.</title>
        <authorList>
            <person name="Pauvert C."/>
            <person name="Hitch T.C.A."/>
            <person name="Clavel T."/>
        </authorList>
    </citation>
    <scope>NUCLEOTIDE SEQUENCE [LARGE SCALE GENOMIC DNA]</scope>
    <source>
        <strain evidence="5 6">CLA-AA-H161</strain>
    </source>
</reference>
<accession>A0ABV1CSW9</accession>